<dbReference type="EMBL" id="QGMG01000304">
    <property type="protein sequence ID" value="TVY54802.1"/>
    <property type="molecule type" value="Genomic_DNA"/>
</dbReference>
<dbReference type="OrthoDB" id="74360at2759"/>
<dbReference type="GO" id="GO:0004497">
    <property type="term" value="F:monooxygenase activity"/>
    <property type="evidence" value="ECO:0007669"/>
    <property type="project" value="UniProtKB-KW"/>
</dbReference>
<comment type="similarity">
    <text evidence="1">Belongs to the FAD-binding monooxygenase family.</text>
</comment>
<keyword evidence="2" id="KW-0560">Oxidoreductase</keyword>
<dbReference type="Gene3D" id="3.50.50.60">
    <property type="entry name" value="FAD/NAD(P)-binding domain"/>
    <property type="match status" value="3"/>
</dbReference>
<evidence type="ECO:0000256" key="1">
    <source>
        <dbReference type="ARBA" id="ARBA00010139"/>
    </source>
</evidence>
<dbReference type="InterPro" id="IPR051209">
    <property type="entry name" value="FAD-bind_Monooxygenase_sf"/>
</dbReference>
<dbReference type="Pfam" id="PF13450">
    <property type="entry name" value="NAD_binding_8"/>
    <property type="match status" value="1"/>
</dbReference>
<dbReference type="PANTHER" id="PTHR42877:SF12">
    <property type="entry name" value="MONOOXYGENASE"/>
    <property type="match status" value="1"/>
</dbReference>
<comment type="caution">
    <text evidence="2">The sequence shown here is derived from an EMBL/GenBank/DDBJ whole genome shotgun (WGS) entry which is preliminary data.</text>
</comment>
<dbReference type="Proteomes" id="UP000481288">
    <property type="component" value="Unassembled WGS sequence"/>
</dbReference>
<dbReference type="PANTHER" id="PTHR42877">
    <property type="entry name" value="L-ORNITHINE N(5)-MONOOXYGENASE-RELATED"/>
    <property type="match status" value="1"/>
</dbReference>
<keyword evidence="3" id="KW-1185">Reference proteome</keyword>
<proteinExistence type="inferred from homology"/>
<reference evidence="2 3" key="1">
    <citation type="submission" date="2018-05" db="EMBL/GenBank/DDBJ databases">
        <title>Whole genome sequencing for identification of molecular markers to develop diagnostic detection tools for the regulated plant pathogen Lachnellula willkommii.</title>
        <authorList>
            <person name="Giroux E."/>
            <person name="Bilodeau G."/>
        </authorList>
    </citation>
    <scope>NUCLEOTIDE SEQUENCE [LARGE SCALE GENOMIC DNA]</scope>
    <source>
        <strain evidence="2 3">CBS 625.97</strain>
    </source>
</reference>
<gene>
    <name evidence="2" type="primary">stcW_2</name>
    <name evidence="2" type="ORF">LCER1_G001722</name>
</gene>
<dbReference type="AlphaFoldDB" id="A0A7D8YUK4"/>
<name>A0A7D8YUK4_9HELO</name>
<evidence type="ECO:0000313" key="2">
    <source>
        <dbReference type="EMBL" id="TVY54802.1"/>
    </source>
</evidence>
<dbReference type="InterPro" id="IPR036188">
    <property type="entry name" value="FAD/NAD-bd_sf"/>
</dbReference>
<dbReference type="SUPFAM" id="SSF51905">
    <property type="entry name" value="FAD/NAD(P)-binding domain"/>
    <property type="match status" value="2"/>
</dbReference>
<keyword evidence="2" id="KW-0503">Monooxygenase</keyword>
<sequence>MAFPRAVTDAIQKLEKLPSFPLKPGPGTATEAYKNTSPLAYTLSQIPLGTARPLKIICIGAGFSGLAFAREVETNQLQNINLTVYEKNSEVGGTWWENRYPGCACDIPIHNYQYSWAPYPHFPSYYAAQKDIHAYMSLVADQHNLRQYVRTSHKVLGAKWIAERQKWEIQVVCTDGRELMTSNRHSREGEKGEPFIEECDLLINGSGCFNDWKWPNITNRESFRGELIHSAIWPRDANLKSKRVALIGNGSTGVQILPAILDEVESVKVYIRSRTWVTAGFAQRFAGPNGTNVVFSDEQKKAWQENPEEYLKYRKDVESELNSRFRLYLKYSQEQKDARAFSIDQMTTKLGGKPEIVDKLLPDFSVGCRRATPGNGYLEALCSPKVEIVWGEIDSFDDKGIRSATGAYNEFDTIICATGFNMSFSPRFPIIGEKGIDLQKKWDKNPECYLSVTAANMPNYFMYLGPGSPLGHGSVVSSLERVTEYMSRMISKLQKENYSSVVPKPHIPRAYQKQALAWLEKTAWSSNCVSTYKNGDPNGPLISLHPGSRLHFFELLKNPRFEDFDWQSLCDDQDLTFAWMANGFTVDEENKENTKDLTWFLPSVEKAKFIQNPETNGMKVGTEKVEEAEVVIKEDLRIID</sequence>
<organism evidence="2 3">
    <name type="scientific">Lachnellula cervina</name>
    <dbReference type="NCBI Taxonomy" id="1316786"/>
    <lineage>
        <taxon>Eukaryota</taxon>
        <taxon>Fungi</taxon>
        <taxon>Dikarya</taxon>
        <taxon>Ascomycota</taxon>
        <taxon>Pezizomycotina</taxon>
        <taxon>Leotiomycetes</taxon>
        <taxon>Helotiales</taxon>
        <taxon>Lachnaceae</taxon>
        <taxon>Lachnellula</taxon>
    </lineage>
</organism>
<accession>A0A7D8YUK4</accession>
<protein>
    <submittedName>
        <fullName evidence="2">Putative sterigmatocystin biosynthesis monooxygenase stcW</fullName>
    </submittedName>
</protein>
<evidence type="ECO:0000313" key="3">
    <source>
        <dbReference type="Proteomes" id="UP000481288"/>
    </source>
</evidence>